<dbReference type="Gene3D" id="2.60.120.740">
    <property type="match status" value="1"/>
</dbReference>
<evidence type="ECO:0000256" key="7">
    <source>
        <dbReference type="ARBA" id="ARBA00022729"/>
    </source>
</evidence>
<evidence type="ECO:0000256" key="13">
    <source>
        <dbReference type="SAM" id="SignalP"/>
    </source>
</evidence>
<dbReference type="InterPro" id="IPR008979">
    <property type="entry name" value="Galactose-bd-like_sf"/>
</dbReference>
<dbReference type="Pfam" id="PF02140">
    <property type="entry name" value="SUEL_Lectin"/>
    <property type="match status" value="1"/>
</dbReference>
<keyword evidence="9" id="KW-0325">Glycoprotein</keyword>
<feature type="domain" description="SUEL-type lectin" evidence="14">
    <location>
        <begin position="770"/>
        <end position="856"/>
    </location>
</feature>
<name>A0A6J1CIN7_MOMCH</name>
<dbReference type="FunFam" id="2.60.120.260:FF:000142">
    <property type="entry name" value="Beta-galactosidase"/>
    <property type="match status" value="1"/>
</dbReference>
<evidence type="ECO:0000313" key="16">
    <source>
        <dbReference type="RefSeq" id="XP_022141449.1"/>
    </source>
</evidence>
<evidence type="ECO:0000256" key="9">
    <source>
        <dbReference type="ARBA" id="ARBA00023180"/>
    </source>
</evidence>
<keyword evidence="10 11" id="KW-0326">Glycosidase</keyword>
<dbReference type="InterPro" id="IPR043159">
    <property type="entry name" value="Lectin_gal-bd_sf"/>
</dbReference>
<comment type="subcellular location">
    <subcellularLocation>
        <location evidence="2">Secreted</location>
        <location evidence="2">Extracellular space</location>
        <location evidence="2">Apoplast</location>
    </subcellularLocation>
</comment>
<evidence type="ECO:0000256" key="4">
    <source>
        <dbReference type="ARBA" id="ARBA00012756"/>
    </source>
</evidence>
<feature type="chain" id="PRO_5026784632" description="Beta-galactosidase" evidence="13">
    <location>
        <begin position="30"/>
        <end position="856"/>
    </location>
</feature>
<dbReference type="InterPro" id="IPR019801">
    <property type="entry name" value="Glyco_hydro_35_CS"/>
</dbReference>
<evidence type="ECO:0000256" key="6">
    <source>
        <dbReference type="ARBA" id="ARBA00022525"/>
    </source>
</evidence>
<keyword evidence="7 13" id="KW-0732">Signal</keyword>
<gene>
    <name evidence="16" type="primary">LOC111011842</name>
</gene>
<dbReference type="EC" id="3.2.1.23" evidence="4 11"/>
<evidence type="ECO:0000256" key="12">
    <source>
        <dbReference type="RuleBase" id="RU003679"/>
    </source>
</evidence>
<dbReference type="PANTHER" id="PTHR23421">
    <property type="entry name" value="BETA-GALACTOSIDASE RELATED"/>
    <property type="match status" value="1"/>
</dbReference>
<dbReference type="PROSITE" id="PS01182">
    <property type="entry name" value="GLYCOSYL_HYDROL_F35"/>
    <property type="match status" value="1"/>
</dbReference>
<protein>
    <recommendedName>
        <fullName evidence="4 11">Beta-galactosidase</fullName>
        <ecNumber evidence="4 11">3.2.1.23</ecNumber>
    </recommendedName>
</protein>
<dbReference type="InterPro" id="IPR000922">
    <property type="entry name" value="Lectin_gal-bd_dom"/>
</dbReference>
<proteinExistence type="inferred from homology"/>
<dbReference type="Pfam" id="PF21467">
    <property type="entry name" value="BetaGal_gal-bd"/>
    <property type="match status" value="1"/>
</dbReference>
<dbReference type="CDD" id="cd22842">
    <property type="entry name" value="Gal_Rha_Lectin_BGal"/>
    <property type="match status" value="1"/>
</dbReference>
<evidence type="ECO:0000313" key="15">
    <source>
        <dbReference type="Proteomes" id="UP000504603"/>
    </source>
</evidence>
<comment type="catalytic activity">
    <reaction evidence="1 11">
        <text>Hydrolysis of terminal non-reducing beta-D-galactose residues in beta-D-galactosides.</text>
        <dbReference type="EC" id="3.2.1.23"/>
    </reaction>
</comment>
<dbReference type="FunFam" id="2.60.120.260:FF:000050">
    <property type="entry name" value="Beta-galactosidase"/>
    <property type="match status" value="1"/>
</dbReference>
<dbReference type="Gene3D" id="2.60.120.260">
    <property type="entry name" value="Galactose-binding domain-like"/>
    <property type="match status" value="1"/>
</dbReference>
<dbReference type="GO" id="GO:0004565">
    <property type="term" value="F:beta-galactosidase activity"/>
    <property type="evidence" value="ECO:0007669"/>
    <property type="project" value="UniProtKB-EC"/>
</dbReference>
<feature type="signal peptide" evidence="13">
    <location>
        <begin position="1"/>
        <end position="29"/>
    </location>
</feature>
<evidence type="ECO:0000256" key="3">
    <source>
        <dbReference type="ARBA" id="ARBA00009809"/>
    </source>
</evidence>
<keyword evidence="5" id="KW-0052">Apoplast</keyword>
<evidence type="ECO:0000256" key="1">
    <source>
        <dbReference type="ARBA" id="ARBA00001412"/>
    </source>
</evidence>
<dbReference type="InterPro" id="IPR048913">
    <property type="entry name" value="BetaGal_gal-bd"/>
</dbReference>
<dbReference type="InterPro" id="IPR041392">
    <property type="entry name" value="GHD"/>
</dbReference>
<dbReference type="FunFam" id="2.60.120.740:FF:000002">
    <property type="entry name" value="Beta-galactosidase"/>
    <property type="match status" value="1"/>
</dbReference>
<dbReference type="InterPro" id="IPR001944">
    <property type="entry name" value="Glycoside_Hdrlase_35"/>
</dbReference>
<dbReference type="InterPro" id="IPR031330">
    <property type="entry name" value="Gly_Hdrlase_35_cat"/>
</dbReference>
<keyword evidence="15" id="KW-1185">Reference proteome</keyword>
<dbReference type="GO" id="GO:0030246">
    <property type="term" value="F:carbohydrate binding"/>
    <property type="evidence" value="ECO:0007669"/>
    <property type="project" value="InterPro"/>
</dbReference>
<dbReference type="GO" id="GO:0005975">
    <property type="term" value="P:carbohydrate metabolic process"/>
    <property type="evidence" value="ECO:0007669"/>
    <property type="project" value="InterPro"/>
</dbReference>
<evidence type="ECO:0000256" key="10">
    <source>
        <dbReference type="ARBA" id="ARBA00023295"/>
    </source>
</evidence>
<accession>A0A6J1CIN7</accession>
<keyword evidence="8 11" id="KW-0378">Hydrolase</keyword>
<evidence type="ECO:0000256" key="8">
    <source>
        <dbReference type="ARBA" id="ARBA00022801"/>
    </source>
</evidence>
<reference evidence="16" key="1">
    <citation type="submission" date="2025-08" db="UniProtKB">
        <authorList>
            <consortium name="RefSeq"/>
        </authorList>
    </citation>
    <scope>IDENTIFICATION</scope>
    <source>
        <strain evidence="16">OHB3-1</strain>
    </source>
</reference>
<dbReference type="Pfam" id="PF17834">
    <property type="entry name" value="GHD"/>
    <property type="match status" value="1"/>
</dbReference>
<dbReference type="InterPro" id="IPR017853">
    <property type="entry name" value="GH"/>
</dbReference>
<evidence type="ECO:0000256" key="11">
    <source>
        <dbReference type="RuleBase" id="RU000675"/>
    </source>
</evidence>
<dbReference type="Gene3D" id="3.20.20.80">
    <property type="entry name" value="Glycosidases"/>
    <property type="match status" value="1"/>
</dbReference>
<dbReference type="GeneID" id="111011842"/>
<dbReference type="PROSITE" id="PS50228">
    <property type="entry name" value="SUEL_LECTIN"/>
    <property type="match status" value="1"/>
</dbReference>
<dbReference type="OrthoDB" id="1657402at2759"/>
<dbReference type="GO" id="GO:0048046">
    <property type="term" value="C:apoplast"/>
    <property type="evidence" value="ECO:0007669"/>
    <property type="project" value="UniProtKB-SubCell"/>
</dbReference>
<evidence type="ECO:0000259" key="14">
    <source>
        <dbReference type="PROSITE" id="PS50228"/>
    </source>
</evidence>
<dbReference type="Pfam" id="PF01301">
    <property type="entry name" value="Glyco_hydro_35"/>
    <property type="match status" value="1"/>
</dbReference>
<keyword evidence="6" id="KW-0964">Secreted</keyword>
<comment type="similarity">
    <text evidence="3 12">Belongs to the glycosyl hydrolase 35 family.</text>
</comment>
<dbReference type="FunFam" id="3.20.20.80:FF:000098">
    <property type="entry name" value="Beta-galactosidase"/>
    <property type="match status" value="1"/>
</dbReference>
<dbReference type="PRINTS" id="PR00742">
    <property type="entry name" value="GLHYDRLASE35"/>
</dbReference>
<organism evidence="15 16">
    <name type="scientific">Momordica charantia</name>
    <name type="common">Bitter gourd</name>
    <name type="synonym">Balsam pear</name>
    <dbReference type="NCBI Taxonomy" id="3673"/>
    <lineage>
        <taxon>Eukaryota</taxon>
        <taxon>Viridiplantae</taxon>
        <taxon>Streptophyta</taxon>
        <taxon>Embryophyta</taxon>
        <taxon>Tracheophyta</taxon>
        <taxon>Spermatophyta</taxon>
        <taxon>Magnoliopsida</taxon>
        <taxon>eudicotyledons</taxon>
        <taxon>Gunneridae</taxon>
        <taxon>Pentapetalae</taxon>
        <taxon>rosids</taxon>
        <taxon>fabids</taxon>
        <taxon>Cucurbitales</taxon>
        <taxon>Cucurbitaceae</taxon>
        <taxon>Momordiceae</taxon>
        <taxon>Momordica</taxon>
    </lineage>
</organism>
<sequence length="856" mass="95368">MANSEYGVVRLLCVSALVLTTALFDSVLGGNENDGGVSYDGRSLIINGEQKLLFSGSIHYPRSTPDMWPSLIAKAKEGGLDVIQTYVFWNLHEPQQGKYEFSGRRDIVRFLKEIQAQGLHACLRIGPFIEAEWSYGGLPFWLHDVPGIVYRSDNEPFKLHMQNFTTKIVNMMKSEGLYASQGGPIILSQIENEYTLVEAAFHEKGPPYVLWAANMAVSLQTGVPWSMCRQNDAPDPVINTCNGMRCGETFTGPNSPNKPSMWTENWTSFYQTYGGEPYIRSAEEIAFHVALFIAAKNGTYVNYYMYHGGTNFGRTASAYVITGYYDQAPLDEYGLMREPKWGHLKELHAAVKLCSKPLLSGTKSNFSLGQSQEAYVFKTESGECAAFLVNRGATDVNILFQNVSYKLPLSSISILPDCKTVAFNTRMVSVQHNTRSMRAVQTFGSSEEWQEFKEMIPSFNETELRADELLEHMGTTKDSSDYLWYTLRVQHDSPDSLLTLEVDSRAHALHAFVNGVYAGSAHGTFKERSFSLEKSITLRNGINNISLLSVMVGLPDSGAYLERRVAGLRRVQIQGEDFSAKSWGYKVGLVGEQSLIFLDTGSSEIQWSRLGNSSQPLTWYKVLHIINRFRLFLQQLYIEFSCLITLSFSFIANWQTRFDAPPGDDPIALNLGSMGKGAAWVNGRGIGRYWVSFLTSKGEPSQKWYNVPRSFLEPTGNQLIILEEETGNPLGISLDAVSISKTCGQVSESHYPQVASWIGAKKQRANRKNRSRKPKLLLSCPHDKNISNILFASFGTPTGDCQSYATGACHSPKSRAIVEHACLGKTKCSIPITNLNFRGDPCPRVTKTLLVDAQCT</sequence>
<dbReference type="SUPFAM" id="SSF49785">
    <property type="entry name" value="Galactose-binding domain-like"/>
    <property type="match status" value="2"/>
</dbReference>
<dbReference type="Proteomes" id="UP000504603">
    <property type="component" value="Unplaced"/>
</dbReference>
<evidence type="ECO:0000256" key="5">
    <source>
        <dbReference type="ARBA" id="ARBA00022523"/>
    </source>
</evidence>
<dbReference type="RefSeq" id="XP_022141449.1">
    <property type="nucleotide sequence ID" value="XM_022285757.1"/>
</dbReference>
<dbReference type="AlphaFoldDB" id="A0A6J1CIN7"/>
<evidence type="ECO:0000256" key="2">
    <source>
        <dbReference type="ARBA" id="ARBA00004271"/>
    </source>
</evidence>
<dbReference type="KEGG" id="mcha:111011842"/>
<dbReference type="SUPFAM" id="SSF51445">
    <property type="entry name" value="(Trans)glycosidases"/>
    <property type="match status" value="1"/>
</dbReference>